<reference evidence="2 3" key="1">
    <citation type="submission" date="2019-02" db="EMBL/GenBank/DDBJ databases">
        <title>Pedobacter sp. RP-1-14 sp. nov., isolated from Arctic soil.</title>
        <authorList>
            <person name="Dahal R.H."/>
        </authorList>
    </citation>
    <scope>NUCLEOTIDE SEQUENCE [LARGE SCALE GENOMIC DNA]</scope>
    <source>
        <strain evidence="2 3">RP-1-14</strain>
    </source>
</reference>
<evidence type="ECO:0000313" key="3">
    <source>
        <dbReference type="Proteomes" id="UP000293347"/>
    </source>
</evidence>
<accession>A0A4R0NL74</accession>
<gene>
    <name evidence="2" type="ORF">EZ437_12305</name>
</gene>
<dbReference type="RefSeq" id="WP_131596311.1">
    <property type="nucleotide sequence ID" value="NZ_SJSL01000002.1"/>
</dbReference>
<dbReference type="OrthoDB" id="9778545at2"/>
<name>A0A4R0NL74_9SPHI</name>
<organism evidence="2 3">
    <name type="scientific">Pedobacter psychroterrae</name>
    <dbReference type="NCBI Taxonomy" id="2530453"/>
    <lineage>
        <taxon>Bacteria</taxon>
        <taxon>Pseudomonadati</taxon>
        <taxon>Bacteroidota</taxon>
        <taxon>Sphingobacteriia</taxon>
        <taxon>Sphingobacteriales</taxon>
        <taxon>Sphingobacteriaceae</taxon>
        <taxon>Pedobacter</taxon>
    </lineage>
</organism>
<protein>
    <recommendedName>
        <fullName evidence="1">L,D-transpeptidase scaffold domain-containing protein</fullName>
    </recommendedName>
</protein>
<evidence type="ECO:0000313" key="2">
    <source>
        <dbReference type="EMBL" id="TCD01511.1"/>
    </source>
</evidence>
<evidence type="ECO:0000259" key="1">
    <source>
        <dbReference type="Pfam" id="PF20142"/>
    </source>
</evidence>
<sequence length="293" mass="33738">MKTVSAIFFLLVPLLLILKPSQGQSVSFSRELSAQLNDRTKQSKLYYRKSVKGYYQQNDFKPAWIKNKDQPKQTFSAMMLLDCVLQFGLAHADYHPDELIYDNLQTMIDTPEKVSVQQRARFDILLTDAIITLINHLHYGKLNPDYSAKRIDGLINLSGFNAITELTKANGEGDFMDAILTAQPKSKAYADLQRYMRLVKGQNAGDCYEVPEWEMRKVAINMERLRWWEFGGKNAHQRKKPYLTCKIKDGLPVFNEDIRKLDPALEAALYNTAKQQPKKKIPLILPNIHLKKD</sequence>
<dbReference type="Pfam" id="PF20142">
    <property type="entry name" value="Scaffold"/>
    <property type="match status" value="1"/>
</dbReference>
<dbReference type="Proteomes" id="UP000293347">
    <property type="component" value="Unassembled WGS sequence"/>
</dbReference>
<feature type="domain" description="L,D-transpeptidase scaffold" evidence="1">
    <location>
        <begin position="50"/>
        <end position="195"/>
    </location>
</feature>
<keyword evidence="3" id="KW-1185">Reference proteome</keyword>
<dbReference type="InterPro" id="IPR045380">
    <property type="entry name" value="LD_TPept_scaffold_dom"/>
</dbReference>
<dbReference type="AlphaFoldDB" id="A0A4R0NL74"/>
<comment type="caution">
    <text evidence="2">The sequence shown here is derived from an EMBL/GenBank/DDBJ whole genome shotgun (WGS) entry which is preliminary data.</text>
</comment>
<proteinExistence type="predicted"/>
<dbReference type="EMBL" id="SJSL01000002">
    <property type="protein sequence ID" value="TCD01511.1"/>
    <property type="molecule type" value="Genomic_DNA"/>
</dbReference>